<evidence type="ECO:0000313" key="2">
    <source>
        <dbReference type="EMBL" id="PLW86624.1"/>
    </source>
</evidence>
<dbReference type="InterPro" id="IPR004891">
    <property type="entry name" value="Mercury-R_MerC"/>
</dbReference>
<accession>A0AAP8SNK9</accession>
<evidence type="ECO:0000256" key="1">
    <source>
        <dbReference type="SAM" id="Phobius"/>
    </source>
</evidence>
<protein>
    <submittedName>
        <fullName evidence="2">MerC domain-containing protein</fullName>
    </submittedName>
</protein>
<dbReference type="AlphaFoldDB" id="A0AAP8SNK9"/>
<evidence type="ECO:0000313" key="3">
    <source>
        <dbReference type="Proteomes" id="UP000235162"/>
    </source>
</evidence>
<comment type="caution">
    <text evidence="2">The sequence shown here is derived from an EMBL/GenBank/DDBJ whole genome shotgun (WGS) entry which is preliminary data.</text>
</comment>
<dbReference type="KEGG" id="hja:BST95_10495"/>
<feature type="transmembrane region" description="Helical" evidence="1">
    <location>
        <begin position="50"/>
        <end position="70"/>
    </location>
</feature>
<dbReference type="GO" id="GO:0015097">
    <property type="term" value="F:mercury ion transmembrane transporter activity"/>
    <property type="evidence" value="ECO:0007669"/>
    <property type="project" value="InterPro"/>
</dbReference>
<keyword evidence="1" id="KW-0472">Membrane</keyword>
<keyword evidence="3" id="KW-1185">Reference proteome</keyword>
<dbReference type="EMBL" id="PKUR01000002">
    <property type="protein sequence ID" value="PLW86624.1"/>
    <property type="molecule type" value="Genomic_DNA"/>
</dbReference>
<dbReference type="Pfam" id="PF03203">
    <property type="entry name" value="MerC"/>
    <property type="match status" value="1"/>
</dbReference>
<dbReference type="RefSeq" id="WP_084199316.1">
    <property type="nucleotide sequence ID" value="NZ_BMYL01000002.1"/>
</dbReference>
<name>A0AAP8SNK9_9GAMM</name>
<dbReference type="Proteomes" id="UP000235162">
    <property type="component" value="Unassembled WGS sequence"/>
</dbReference>
<feature type="transmembrane region" description="Helical" evidence="1">
    <location>
        <begin position="77"/>
        <end position="96"/>
    </location>
</feature>
<proteinExistence type="predicted"/>
<reference evidence="2 3" key="1">
    <citation type="submission" date="2018-01" db="EMBL/GenBank/DDBJ databases">
        <title>The draft genome sequence of Halioglobus japonicus S1-36.</title>
        <authorList>
            <person name="Du Z.-J."/>
            <person name="Shi M.-J."/>
        </authorList>
    </citation>
    <scope>NUCLEOTIDE SEQUENCE [LARGE SCALE GENOMIC DNA]</scope>
    <source>
        <strain evidence="2 3">S1-36</strain>
    </source>
</reference>
<keyword evidence="1" id="KW-1133">Transmembrane helix</keyword>
<gene>
    <name evidence="2" type="ORF">C0029_09525</name>
</gene>
<feature type="transmembrane region" description="Helical" evidence="1">
    <location>
        <begin position="21"/>
        <end position="44"/>
    </location>
</feature>
<keyword evidence="1" id="KW-0812">Transmembrane</keyword>
<organism evidence="2 3">
    <name type="scientific">Halioglobus japonicus</name>
    <dbReference type="NCBI Taxonomy" id="930805"/>
    <lineage>
        <taxon>Bacteria</taxon>
        <taxon>Pseudomonadati</taxon>
        <taxon>Pseudomonadota</taxon>
        <taxon>Gammaproteobacteria</taxon>
        <taxon>Cellvibrionales</taxon>
        <taxon>Halieaceae</taxon>
        <taxon>Halioglobus</taxon>
    </lineage>
</organism>
<dbReference type="GO" id="GO:0016020">
    <property type="term" value="C:membrane"/>
    <property type="evidence" value="ECO:0007669"/>
    <property type="project" value="InterPro"/>
</dbReference>
<sequence>MRISVFNLQPVADKAAIGLSLLCAVHCLALPLLVVLVPSLATIGLADESFHTWMILAVIPTSAIALTLGCRKHRQLGVAYTGIAGLVLLCLTPILGHDTLGELGEKALTLAGATLIALSHIKNFQLCQKGDACGCPD</sequence>